<accession>A0ABU5NCR0</accession>
<name>A0ABU5NCR0_9RICK</name>
<evidence type="ECO:0000256" key="8">
    <source>
        <dbReference type="ARBA" id="ARBA00022785"/>
    </source>
</evidence>
<keyword evidence="9" id="KW-0862">Zinc</keyword>
<dbReference type="EMBL" id="JARJFB010000063">
    <property type="protein sequence ID" value="MEA0970945.1"/>
    <property type="molecule type" value="Genomic_DNA"/>
</dbReference>
<dbReference type="Gene3D" id="3.30.479.10">
    <property type="entry name" value="6-pyruvoyl tetrahydropterin synthase/QueD"/>
    <property type="match status" value="1"/>
</dbReference>
<keyword evidence="7" id="KW-0479">Metal-binding</keyword>
<dbReference type="InterPro" id="IPR007115">
    <property type="entry name" value="6-PTP_synth/QueD"/>
</dbReference>
<organism evidence="13 14">
    <name type="scientific">Candidatus Megaera venefica</name>
    <dbReference type="NCBI Taxonomy" id="2055910"/>
    <lineage>
        <taxon>Bacteria</taxon>
        <taxon>Pseudomonadati</taxon>
        <taxon>Pseudomonadota</taxon>
        <taxon>Alphaproteobacteria</taxon>
        <taxon>Rickettsiales</taxon>
        <taxon>Rickettsiaceae</taxon>
        <taxon>Candidatus Megaera</taxon>
    </lineage>
</organism>
<evidence type="ECO:0000256" key="4">
    <source>
        <dbReference type="ARBA" id="ARBA00008900"/>
    </source>
</evidence>
<keyword evidence="10" id="KW-0456">Lyase</keyword>
<comment type="caution">
    <text evidence="13">The sequence shown here is derived from an EMBL/GenBank/DDBJ whole genome shotgun (WGS) entry which is preliminary data.</text>
</comment>
<evidence type="ECO:0000256" key="2">
    <source>
        <dbReference type="ARBA" id="ARBA00002285"/>
    </source>
</evidence>
<evidence type="ECO:0000256" key="6">
    <source>
        <dbReference type="ARBA" id="ARBA00018141"/>
    </source>
</evidence>
<evidence type="ECO:0000256" key="12">
    <source>
        <dbReference type="ARBA" id="ARBA00048807"/>
    </source>
</evidence>
<evidence type="ECO:0000256" key="9">
    <source>
        <dbReference type="ARBA" id="ARBA00022833"/>
    </source>
</evidence>
<sequence length="139" mass="16007">MVECTRRIEFDAGHRVIGHKHKCKHLHGHRYVLEITASSEELDDLGMVVDFGELKSVMKEWIDLNFDHNVILHADDENLGSFIANYTGQNIYYLKANPTAENIALHLKIDIIPKLFIKSSFQIIKIKLFETPNAFVEVM</sequence>
<comment type="function">
    <text evidence="2">Catalyzes the conversion of 7,8-dihydroneopterin triphosphate (H2NTP) to 6-carboxy-5,6,7,8-tetrahydropterin (CPH4) and acetaldehyde.</text>
</comment>
<protein>
    <recommendedName>
        <fullName evidence="6">6-carboxy-5,6,7,8-tetrahydropterin synthase</fullName>
        <ecNumber evidence="5">4.1.2.50</ecNumber>
    </recommendedName>
    <alternativeName>
        <fullName evidence="11">Queuosine biosynthesis protein QueD</fullName>
    </alternativeName>
</protein>
<comment type="pathway">
    <text evidence="3">Purine metabolism; 7-cyano-7-deazaguanine biosynthesis.</text>
</comment>
<gene>
    <name evidence="13" type="ORF">Megvenef_00914</name>
</gene>
<comment type="similarity">
    <text evidence="4">Belongs to the PTPS family. QueD subfamily.</text>
</comment>
<dbReference type="SUPFAM" id="SSF55620">
    <property type="entry name" value="Tetrahydrobiopterin biosynthesis enzymes-like"/>
    <property type="match status" value="1"/>
</dbReference>
<dbReference type="RefSeq" id="WP_322776841.1">
    <property type="nucleotide sequence ID" value="NZ_JARJFB010000063.1"/>
</dbReference>
<dbReference type="PANTHER" id="PTHR12589:SF7">
    <property type="entry name" value="6-PYRUVOYL TETRAHYDROBIOPTERIN SYNTHASE"/>
    <property type="match status" value="1"/>
</dbReference>
<evidence type="ECO:0000313" key="14">
    <source>
        <dbReference type="Proteomes" id="UP001291687"/>
    </source>
</evidence>
<keyword evidence="8" id="KW-0671">Queuosine biosynthesis</keyword>
<comment type="catalytic activity">
    <reaction evidence="12">
        <text>7,8-dihydroneopterin 3'-triphosphate + H2O = 6-carboxy-5,6,7,8-tetrahydropterin + triphosphate + acetaldehyde + 2 H(+)</text>
        <dbReference type="Rhea" id="RHEA:27966"/>
        <dbReference type="ChEBI" id="CHEBI:15343"/>
        <dbReference type="ChEBI" id="CHEBI:15377"/>
        <dbReference type="ChEBI" id="CHEBI:15378"/>
        <dbReference type="ChEBI" id="CHEBI:18036"/>
        <dbReference type="ChEBI" id="CHEBI:58462"/>
        <dbReference type="ChEBI" id="CHEBI:61032"/>
        <dbReference type="EC" id="4.1.2.50"/>
    </reaction>
</comment>
<evidence type="ECO:0000256" key="1">
    <source>
        <dbReference type="ARBA" id="ARBA00001947"/>
    </source>
</evidence>
<evidence type="ECO:0000256" key="11">
    <source>
        <dbReference type="ARBA" id="ARBA00031449"/>
    </source>
</evidence>
<evidence type="ECO:0000256" key="5">
    <source>
        <dbReference type="ARBA" id="ARBA00012982"/>
    </source>
</evidence>
<comment type="cofactor">
    <cofactor evidence="1">
        <name>Zn(2+)</name>
        <dbReference type="ChEBI" id="CHEBI:29105"/>
    </cofactor>
</comment>
<evidence type="ECO:0000256" key="10">
    <source>
        <dbReference type="ARBA" id="ARBA00023239"/>
    </source>
</evidence>
<proteinExistence type="inferred from homology"/>
<dbReference type="InterPro" id="IPR038418">
    <property type="entry name" value="6-PTP_synth/QueD_sf"/>
</dbReference>
<dbReference type="Proteomes" id="UP001291687">
    <property type="component" value="Unassembled WGS sequence"/>
</dbReference>
<dbReference type="EC" id="4.1.2.50" evidence="5"/>
<keyword evidence="14" id="KW-1185">Reference proteome</keyword>
<evidence type="ECO:0000256" key="3">
    <source>
        <dbReference type="ARBA" id="ARBA00005061"/>
    </source>
</evidence>
<dbReference type="Pfam" id="PF01242">
    <property type="entry name" value="PTPS"/>
    <property type="match status" value="1"/>
</dbReference>
<evidence type="ECO:0000313" key="13">
    <source>
        <dbReference type="EMBL" id="MEA0970945.1"/>
    </source>
</evidence>
<dbReference type="PANTHER" id="PTHR12589">
    <property type="entry name" value="PYRUVOYL TETRAHYDROBIOPTERIN SYNTHASE"/>
    <property type="match status" value="1"/>
</dbReference>
<evidence type="ECO:0000256" key="7">
    <source>
        <dbReference type="ARBA" id="ARBA00022723"/>
    </source>
</evidence>
<reference evidence="13 14" key="1">
    <citation type="submission" date="2023-03" db="EMBL/GenBank/DDBJ databases">
        <title>Host association and intracellularity evolved multiple times independently in the Rickettsiales.</title>
        <authorList>
            <person name="Castelli M."/>
            <person name="Nardi T."/>
            <person name="Gammuto L."/>
            <person name="Bellinzona G."/>
            <person name="Sabaneyeva E."/>
            <person name="Potekhin A."/>
            <person name="Serra V."/>
            <person name="Petroni G."/>
            <person name="Sassera D."/>
        </authorList>
    </citation>
    <scope>NUCLEOTIDE SEQUENCE [LARGE SCALE GENOMIC DNA]</scope>
    <source>
        <strain evidence="13 14">Sr 2-6</strain>
    </source>
</reference>